<comment type="caution">
    <text evidence="1">The sequence shown here is derived from an EMBL/GenBank/DDBJ whole genome shotgun (WGS) entry which is preliminary data.</text>
</comment>
<reference evidence="2" key="1">
    <citation type="journal article" date="2024" name="Front. Bioeng. Biotechnol.">
        <title>Genome-scale model development and genomic sequencing of the oleaginous clade Lipomyces.</title>
        <authorList>
            <person name="Czajka J.J."/>
            <person name="Han Y."/>
            <person name="Kim J."/>
            <person name="Mondo S.J."/>
            <person name="Hofstad B.A."/>
            <person name="Robles A."/>
            <person name="Haridas S."/>
            <person name="Riley R."/>
            <person name="LaButti K."/>
            <person name="Pangilinan J."/>
            <person name="Andreopoulos W."/>
            <person name="Lipzen A."/>
            <person name="Yan J."/>
            <person name="Wang M."/>
            <person name="Ng V."/>
            <person name="Grigoriev I.V."/>
            <person name="Spatafora J.W."/>
            <person name="Magnuson J.K."/>
            <person name="Baker S.E."/>
            <person name="Pomraning K.R."/>
        </authorList>
    </citation>
    <scope>NUCLEOTIDE SEQUENCE [LARGE SCALE GENOMIC DNA]</scope>
    <source>
        <strain evidence="2">CBS 10300</strain>
    </source>
</reference>
<dbReference type="Proteomes" id="UP001489719">
    <property type="component" value="Unassembled WGS sequence"/>
</dbReference>
<gene>
    <name evidence="1" type="ORF">V1517DRAFT_353291</name>
</gene>
<organism evidence="1 2">
    <name type="scientific">Lipomyces orientalis</name>
    <dbReference type="NCBI Taxonomy" id="1233043"/>
    <lineage>
        <taxon>Eukaryota</taxon>
        <taxon>Fungi</taxon>
        <taxon>Dikarya</taxon>
        <taxon>Ascomycota</taxon>
        <taxon>Saccharomycotina</taxon>
        <taxon>Lipomycetes</taxon>
        <taxon>Lipomycetales</taxon>
        <taxon>Lipomycetaceae</taxon>
        <taxon>Lipomyces</taxon>
    </lineage>
</organism>
<dbReference type="EMBL" id="MU970084">
    <property type="protein sequence ID" value="KAK9322081.1"/>
    <property type="molecule type" value="Genomic_DNA"/>
</dbReference>
<protein>
    <submittedName>
        <fullName evidence="1">Uncharacterized protein</fullName>
    </submittedName>
</protein>
<evidence type="ECO:0000313" key="1">
    <source>
        <dbReference type="EMBL" id="KAK9322081.1"/>
    </source>
</evidence>
<sequence length="706" mass="79292">MQSLPDNIVSLLRSEVSIDSVAKCIAELVRNSLDAAAAHVDIFLRSSNLYVLVKDDGHGITPDDMRRIGRRHFTSKCRDFRDLDSIRSFGFRGEALAGIAAVSHLTITSRHSDYRSTNTVKILNSNEVYNGSSTTSLTSHGTHVVVQNLFNNLPVRRKSILEDNNKSLRDEIMMSVKHCLVDVALSLQSEAVNIRFRSESGVVLNLIIRPEYKNAACTVLNAAYGQAMIKAFDTFNGRCGDVTITGMVSLNPTSSKNYQYIFLNRRKMAVSAIHKTLSDLFSKSLYCRAGSSDRSRYRRDPSLAAVNMHPIFVIHVNAPLSGYDLCQDPGKVLVDLENYGEIGFAIVESVRNIISRLPMLPDPPDRGLTTDVEKSTPGDPRRQRNKTLDRNNFIMQRMLLSKNWESPVFDIAEPLIPGISSANHPGQSPFVSRRITKSSLEHTRIISQISNKFILLNIAGDRGESTLVVVDQHAADERVRLEMLLVGYFMQVARTRMNRSPLVSSSPRTDKDEVELCAKLMYDFSVSQENFDMLARWQVQLGLWGIRYILGDLTGRPSMARMTVDDVDQREINVRVTHCPAVLMERFLDEPELVKALILRHVYDLRSGVVAKLVPSQTTRFINNGSIESTEMLLEFVYRCLPRVILELLISKACRGAIMFGDKLSEDRCRRLIYDLSKCRYPFQCAHGRPSMVPLVDLAAINSEGG</sequence>
<proteinExistence type="predicted"/>
<name>A0ACC3TM96_9ASCO</name>
<keyword evidence="2" id="KW-1185">Reference proteome</keyword>
<accession>A0ACC3TM96</accession>
<evidence type="ECO:0000313" key="2">
    <source>
        <dbReference type="Proteomes" id="UP001489719"/>
    </source>
</evidence>